<keyword evidence="1" id="KW-1133">Transmembrane helix</keyword>
<keyword evidence="1" id="KW-0812">Transmembrane</keyword>
<dbReference type="Proteomes" id="UP001305702">
    <property type="component" value="Chromosome"/>
</dbReference>
<keyword evidence="1" id="KW-0472">Membrane</keyword>
<keyword evidence="3" id="KW-1185">Reference proteome</keyword>
<dbReference type="Gene3D" id="3.30.450.40">
    <property type="match status" value="1"/>
</dbReference>
<feature type="transmembrane region" description="Helical" evidence="1">
    <location>
        <begin position="51"/>
        <end position="71"/>
    </location>
</feature>
<proteinExistence type="predicted"/>
<dbReference type="InterPro" id="IPR029016">
    <property type="entry name" value="GAF-like_dom_sf"/>
</dbReference>
<dbReference type="Gene3D" id="3.30.70.2880">
    <property type="match status" value="1"/>
</dbReference>
<organism evidence="2 3">
    <name type="scientific">Paenibacillus aurantius</name>
    <dbReference type="NCBI Taxonomy" id="2918900"/>
    <lineage>
        <taxon>Bacteria</taxon>
        <taxon>Bacillati</taxon>
        <taxon>Bacillota</taxon>
        <taxon>Bacilli</taxon>
        <taxon>Bacillales</taxon>
        <taxon>Paenibacillaceae</taxon>
        <taxon>Paenibacillus</taxon>
    </lineage>
</organism>
<name>A0AA96REJ2_9BACL</name>
<gene>
    <name evidence="2" type="ORF">MJA45_25580</name>
</gene>
<feature type="transmembrane region" description="Helical" evidence="1">
    <location>
        <begin position="91"/>
        <end position="108"/>
    </location>
</feature>
<evidence type="ECO:0000313" key="3">
    <source>
        <dbReference type="Proteomes" id="UP001305702"/>
    </source>
</evidence>
<dbReference type="EMBL" id="CP130318">
    <property type="protein sequence ID" value="WNQ10947.1"/>
    <property type="molecule type" value="Genomic_DNA"/>
</dbReference>
<accession>A0AA96REJ2</accession>
<dbReference type="InterPro" id="IPR038367">
    <property type="entry name" value="PelD_GGDEF_sf"/>
</dbReference>
<feature type="transmembrane region" description="Helical" evidence="1">
    <location>
        <begin position="12"/>
        <end position="31"/>
    </location>
</feature>
<evidence type="ECO:0008006" key="4">
    <source>
        <dbReference type="Google" id="ProtNLM"/>
    </source>
</evidence>
<protein>
    <recommendedName>
        <fullName evidence="4">GAF domain-containing protein</fullName>
    </recommendedName>
</protein>
<dbReference type="AlphaFoldDB" id="A0AA96REJ2"/>
<sequence length="410" mass="46644">MKGQFKPKVISFEMAIAFMLVVFLDKWSGYTFSEGQPSPLLIITLLFGIRYGWRTGLAVSFAALAYVLAAASFRGEDLYLMLFDFARAKQLLFLMLMGVVPGMFSSGYKEKYEEQYSRSEKLAASQVELMQTVELLVESRKVLEEKVLESEQSMASMLKIVQTLDEKDPENVFTGAVKVLASLFEFEVFGLYHVDKGGQTLRLKTGIGHGKLAPTLMVEKSPFLQRLMGNAGVQIRQPEDHEADPVMGGTLMRRGAVTELLVIHKLPLQRLTEANLRMLGMMLELISSCVDRAHVHYGERMPMLMYPHTSIHTMKSFQDRVELEKKRQQELNQPFALCTLSLQDMPQRPLTEWEALLRSGMRQVDILGYDRTDNRLHFLLPSTEEGYAQLFLKRMEALLDEQTGGFTWVS</sequence>
<evidence type="ECO:0000313" key="2">
    <source>
        <dbReference type="EMBL" id="WNQ10947.1"/>
    </source>
</evidence>
<reference evidence="2 3" key="1">
    <citation type="submission" date="2022-02" db="EMBL/GenBank/DDBJ databases">
        <title>Paenibacillus sp. MBLB1776 Whole Genome Shotgun Sequencing.</title>
        <authorList>
            <person name="Hwang C.Y."/>
            <person name="Cho E.-S."/>
            <person name="Seo M.-J."/>
        </authorList>
    </citation>
    <scope>NUCLEOTIDE SEQUENCE [LARGE SCALE GENOMIC DNA]</scope>
    <source>
        <strain evidence="2 3">MBLB1776</strain>
    </source>
</reference>
<evidence type="ECO:0000256" key="1">
    <source>
        <dbReference type="SAM" id="Phobius"/>
    </source>
</evidence>
<dbReference type="RefSeq" id="WP_315604723.1">
    <property type="nucleotide sequence ID" value="NZ_CP130318.1"/>
</dbReference>
<dbReference type="KEGG" id="paun:MJA45_25580"/>